<dbReference type="VEuPathDB" id="FungiDB:CJJ09_002804"/>
<dbReference type="EMBL" id="LGST01000019">
    <property type="protein sequence ID" value="KNE00229.1"/>
    <property type="molecule type" value="Genomic_DNA"/>
</dbReference>
<feature type="region of interest" description="Disordered" evidence="1">
    <location>
        <begin position="1"/>
        <end position="99"/>
    </location>
</feature>
<reference evidence="3" key="1">
    <citation type="journal article" date="2015" name="BMC Genomics">
        <title>Draft genome of a commonly misdiagnosed multidrug resistant pathogen Candida auris.</title>
        <authorList>
            <person name="Chatterjee S."/>
            <person name="Alampalli S.V."/>
            <person name="Nageshan R.K."/>
            <person name="Chettiar S.T."/>
            <person name="Joshi S."/>
            <person name="Tatu U.S."/>
        </authorList>
    </citation>
    <scope>NUCLEOTIDE SEQUENCE [LARGE SCALE GENOMIC DNA]</scope>
    <source>
        <strain evidence="3">6684</strain>
    </source>
</reference>
<dbReference type="Pfam" id="PF10310">
    <property type="entry name" value="DUF5427"/>
    <property type="match status" value="1"/>
</dbReference>
<dbReference type="PANTHER" id="PTHR28265:SF1">
    <property type="entry name" value="MAINTENANCE OF TELOMERE CAPPING PROTEIN 1"/>
    <property type="match status" value="1"/>
</dbReference>
<evidence type="ECO:0000313" key="2">
    <source>
        <dbReference type="EMBL" id="KNE00229.1"/>
    </source>
</evidence>
<dbReference type="PANTHER" id="PTHR28265">
    <property type="entry name" value="MAINTENANCE OF TELOMERE CAPPING PROTEIN 1"/>
    <property type="match status" value="1"/>
</dbReference>
<name>A0A0L0P1U3_CANAR</name>
<organism evidence="2 3">
    <name type="scientific">Candidozyma auris</name>
    <name type="common">Yeast</name>
    <name type="synonym">Candida auris</name>
    <dbReference type="NCBI Taxonomy" id="498019"/>
    <lineage>
        <taxon>Eukaryota</taxon>
        <taxon>Fungi</taxon>
        <taxon>Dikarya</taxon>
        <taxon>Ascomycota</taxon>
        <taxon>Saccharomycotina</taxon>
        <taxon>Pichiomycetes</taxon>
        <taxon>Metschnikowiaceae</taxon>
        <taxon>Candidozyma</taxon>
    </lineage>
</organism>
<evidence type="ECO:0000256" key="1">
    <source>
        <dbReference type="SAM" id="MobiDB-lite"/>
    </source>
</evidence>
<dbReference type="VEuPathDB" id="FungiDB:CJJ07_004689"/>
<dbReference type="Proteomes" id="UP000037122">
    <property type="component" value="Unassembled WGS sequence"/>
</dbReference>
<protein>
    <recommendedName>
        <fullName evidence="4">Maintenance of telomere capping protein 1</fullName>
    </recommendedName>
</protein>
<dbReference type="InterPro" id="IPR018814">
    <property type="entry name" value="DUF5427"/>
</dbReference>
<dbReference type="VEuPathDB" id="FungiDB:B9J08_000843"/>
<proteinExistence type="predicted"/>
<evidence type="ECO:0008006" key="4">
    <source>
        <dbReference type="Google" id="ProtNLM"/>
    </source>
</evidence>
<dbReference type="AlphaFoldDB" id="A0A0L0P1U3"/>
<feature type="compositionally biased region" description="Basic and acidic residues" evidence="1">
    <location>
        <begin position="57"/>
        <end position="69"/>
    </location>
</feature>
<gene>
    <name evidence="2" type="ORF">QG37_02769</name>
</gene>
<feature type="compositionally biased region" description="Polar residues" evidence="1">
    <location>
        <begin position="70"/>
        <end position="91"/>
    </location>
</feature>
<comment type="caution">
    <text evidence="2">The sequence shown here is derived from an EMBL/GenBank/DDBJ whole genome shotgun (WGS) entry which is preliminary data.</text>
</comment>
<dbReference type="VEuPathDB" id="FungiDB:CJI97_000861"/>
<sequence length="452" mass="50507">MSKNDDVMDFINSLPDLHPGTPAPGDSSNAGNDDFLEFLDELSAHESATPSKAKLGPKKEKKTDIEKRMSSSSTPVVKAQQNEPESATSTPTPKPKEDISLLNEKSASVEWQEKIEEAAQMPDPFASLSLWWSSEGSKKALSLWGSLTSNALQLGEQTYQLASKTSQELSHSRQKLLKENPKLENDQVSHITSRLNSILTTVSQQIKDGLMDREDELLNIMLVYDVSNMDFLDKVCAAKFNRVMSQVEGGIKVTVSNFNHRHEPKESLGPYYDLDIFFGKMIDGEKLCYANLDSSIKDYLRITELENTDHKDLKDAEERLMARDGDLDINSSNVFIAIQPISTGTSDKLKEIQKESSGGPVLIDTTNNESFAFALILKDITNKITISTKSQPFPLKWARWVAGDRRDVEEYFGSDNDEAVDPSEWVKEWIQEGLSLSLAVLAQEYVTKRMGI</sequence>
<dbReference type="VEuPathDB" id="FungiDB:CJI96_0003255"/>
<evidence type="ECO:0000313" key="3">
    <source>
        <dbReference type="Proteomes" id="UP000037122"/>
    </source>
</evidence>
<dbReference type="VEuPathDB" id="FungiDB:QG37_02769"/>
<accession>A0A0L0P1U3</accession>